<dbReference type="OrthoDB" id="3437405at2759"/>
<keyword evidence="2" id="KW-1185">Reference proteome</keyword>
<dbReference type="Proteomes" id="UP000235371">
    <property type="component" value="Unassembled WGS sequence"/>
</dbReference>
<reference evidence="1 2" key="1">
    <citation type="submission" date="2016-04" db="EMBL/GenBank/DDBJ databases">
        <title>A degradative enzymes factory behind the ericoid mycorrhizal symbiosis.</title>
        <authorList>
            <consortium name="DOE Joint Genome Institute"/>
            <person name="Martino E."/>
            <person name="Morin E."/>
            <person name="Grelet G."/>
            <person name="Kuo A."/>
            <person name="Kohler A."/>
            <person name="Daghino S."/>
            <person name="Barry K."/>
            <person name="Choi C."/>
            <person name="Cichocki N."/>
            <person name="Clum A."/>
            <person name="Copeland A."/>
            <person name="Hainaut M."/>
            <person name="Haridas S."/>
            <person name="Labutti K."/>
            <person name="Lindquist E."/>
            <person name="Lipzen A."/>
            <person name="Khouja H.-R."/>
            <person name="Murat C."/>
            <person name="Ohm R."/>
            <person name="Olson A."/>
            <person name="Spatafora J."/>
            <person name="Veneault-Fourrey C."/>
            <person name="Henrissat B."/>
            <person name="Grigoriev I."/>
            <person name="Martin F."/>
            <person name="Perotto S."/>
        </authorList>
    </citation>
    <scope>NUCLEOTIDE SEQUENCE [LARGE SCALE GENOMIC DNA]</scope>
    <source>
        <strain evidence="1 2">E</strain>
    </source>
</reference>
<dbReference type="EMBL" id="KZ613848">
    <property type="protein sequence ID" value="PMD56147.1"/>
    <property type="molecule type" value="Genomic_DNA"/>
</dbReference>
<organism evidence="1 2">
    <name type="scientific">Hyaloscypha bicolor E</name>
    <dbReference type="NCBI Taxonomy" id="1095630"/>
    <lineage>
        <taxon>Eukaryota</taxon>
        <taxon>Fungi</taxon>
        <taxon>Dikarya</taxon>
        <taxon>Ascomycota</taxon>
        <taxon>Pezizomycotina</taxon>
        <taxon>Leotiomycetes</taxon>
        <taxon>Helotiales</taxon>
        <taxon>Hyaloscyphaceae</taxon>
        <taxon>Hyaloscypha</taxon>
        <taxon>Hyaloscypha bicolor</taxon>
    </lineage>
</organism>
<proteinExistence type="predicted"/>
<protein>
    <submittedName>
        <fullName evidence="1">Uncharacterized protein</fullName>
    </submittedName>
</protein>
<accession>A0A2J6SZE7</accession>
<dbReference type="AlphaFoldDB" id="A0A2J6SZE7"/>
<sequence>MSAMQSTPSAASQYHTGASPCCVRNRTNCSSSSSQSQASPRRNLQHFKTLYTVWKSRFVATFQSDRQINVMQAAIRIDYYAFLRCKKSLMIESRKGLELHQVRISWRRRVSWLIGSRGIACCSRRLIIHVRGEWSPGKEIRWMRRLRFGFVVYGFSYEESDTEWKTSPEKLNEGLGSGWEDVVGSEKVRGKATLHWIDGREKDIAEEDPAIASTQIDAFKNTPALLTGLSKTLSLAIAPQCVKSFLSMPSTPTVKTGDYHLFLQAISVDSSSPSPPEP</sequence>
<dbReference type="STRING" id="1095630.A0A2J6SZE7"/>
<dbReference type="GeneID" id="36584682"/>
<dbReference type="InParanoid" id="A0A2J6SZE7"/>
<dbReference type="RefSeq" id="XP_024733051.1">
    <property type="nucleotide sequence ID" value="XM_024876603.1"/>
</dbReference>
<gene>
    <name evidence="1" type="ORF">K444DRAFT_55304</name>
</gene>
<evidence type="ECO:0000313" key="1">
    <source>
        <dbReference type="EMBL" id="PMD56147.1"/>
    </source>
</evidence>
<evidence type="ECO:0000313" key="2">
    <source>
        <dbReference type="Proteomes" id="UP000235371"/>
    </source>
</evidence>
<name>A0A2J6SZE7_9HELO</name>